<gene>
    <name evidence="1" type="ORF">WKI71_00700</name>
</gene>
<dbReference type="EMBL" id="JBBKAK010000001">
    <property type="protein sequence ID" value="MEJ8667611.1"/>
    <property type="molecule type" value="Genomic_DNA"/>
</dbReference>
<evidence type="ECO:0000313" key="1">
    <source>
        <dbReference type="EMBL" id="MEJ8667611.1"/>
    </source>
</evidence>
<dbReference type="Gene3D" id="3.40.50.300">
    <property type="entry name" value="P-loop containing nucleotide triphosphate hydrolases"/>
    <property type="match status" value="1"/>
</dbReference>
<dbReference type="Proteomes" id="UP001376459">
    <property type="component" value="Unassembled WGS sequence"/>
</dbReference>
<keyword evidence="2" id="KW-1185">Reference proteome</keyword>
<sequence>MTANHPQTGLVVISGAPGIGKTALALQAAHLVQDAFPGGCFTLAMTDPDGSALSTAEAMERLPSPSRPGRRLLVLDDVASAGRIRPLLPSPPKVPPS</sequence>
<evidence type="ECO:0000313" key="2">
    <source>
        <dbReference type="Proteomes" id="UP001376459"/>
    </source>
</evidence>
<protein>
    <submittedName>
        <fullName evidence="1">Uncharacterized protein</fullName>
    </submittedName>
</protein>
<proteinExistence type="predicted"/>
<dbReference type="SUPFAM" id="SSF52540">
    <property type="entry name" value="P-loop containing nucleoside triphosphate hydrolases"/>
    <property type="match status" value="1"/>
</dbReference>
<reference evidence="1 2" key="1">
    <citation type="submission" date="2024-03" db="EMBL/GenBank/DDBJ databases">
        <title>Novel Streptomyces species of biotechnological and ecological value are a feature of Machair soil.</title>
        <authorList>
            <person name="Prole J.R."/>
            <person name="Goodfellow M."/>
            <person name="Allenby N."/>
            <person name="Ward A.C."/>
        </authorList>
    </citation>
    <scope>NUCLEOTIDE SEQUENCE [LARGE SCALE GENOMIC DNA]</scope>
    <source>
        <strain evidence="1 2">MS1.AVA.1</strain>
    </source>
</reference>
<comment type="caution">
    <text evidence="1">The sequence shown here is derived from an EMBL/GenBank/DDBJ whole genome shotgun (WGS) entry which is preliminary data.</text>
</comment>
<accession>A0ABU8UFC8</accession>
<name>A0ABU8UFC8_9ACTN</name>
<dbReference type="InterPro" id="IPR027417">
    <property type="entry name" value="P-loop_NTPase"/>
</dbReference>
<organism evidence="1 2">
    <name type="scientific">Streptomyces machairae</name>
    <dbReference type="NCBI Taxonomy" id="3134109"/>
    <lineage>
        <taxon>Bacteria</taxon>
        <taxon>Bacillati</taxon>
        <taxon>Actinomycetota</taxon>
        <taxon>Actinomycetes</taxon>
        <taxon>Kitasatosporales</taxon>
        <taxon>Streptomycetaceae</taxon>
        <taxon>Streptomyces</taxon>
    </lineage>
</organism>